<dbReference type="Pfam" id="PF00628">
    <property type="entry name" value="PHD"/>
    <property type="match status" value="1"/>
</dbReference>
<evidence type="ECO:0000256" key="3">
    <source>
        <dbReference type="ARBA" id="ARBA00022833"/>
    </source>
</evidence>
<name>A0A0K9PHY2_ZOSMR</name>
<dbReference type="Pfam" id="PF25565">
    <property type="entry name" value="Ubiquitin_At1g33420"/>
    <property type="match status" value="1"/>
</dbReference>
<dbReference type="Proteomes" id="UP000036987">
    <property type="component" value="Unassembled WGS sequence"/>
</dbReference>
<dbReference type="GO" id="GO:0008270">
    <property type="term" value="F:zinc ion binding"/>
    <property type="evidence" value="ECO:0007669"/>
    <property type="project" value="UniProtKB-KW"/>
</dbReference>
<organism evidence="6 7">
    <name type="scientific">Zostera marina</name>
    <name type="common">Eelgrass</name>
    <dbReference type="NCBI Taxonomy" id="29655"/>
    <lineage>
        <taxon>Eukaryota</taxon>
        <taxon>Viridiplantae</taxon>
        <taxon>Streptophyta</taxon>
        <taxon>Embryophyta</taxon>
        <taxon>Tracheophyta</taxon>
        <taxon>Spermatophyta</taxon>
        <taxon>Magnoliopsida</taxon>
        <taxon>Liliopsida</taxon>
        <taxon>Zosteraceae</taxon>
        <taxon>Zostera</taxon>
    </lineage>
</organism>
<dbReference type="EMBL" id="LFYR01000881">
    <property type="protein sequence ID" value="KMZ67840.1"/>
    <property type="molecule type" value="Genomic_DNA"/>
</dbReference>
<evidence type="ECO:0000256" key="1">
    <source>
        <dbReference type="ARBA" id="ARBA00022723"/>
    </source>
</evidence>
<reference evidence="7" key="1">
    <citation type="journal article" date="2016" name="Nature">
        <title>The genome of the seagrass Zostera marina reveals angiosperm adaptation to the sea.</title>
        <authorList>
            <person name="Olsen J.L."/>
            <person name="Rouze P."/>
            <person name="Verhelst B."/>
            <person name="Lin Y.-C."/>
            <person name="Bayer T."/>
            <person name="Collen J."/>
            <person name="Dattolo E."/>
            <person name="De Paoli E."/>
            <person name="Dittami S."/>
            <person name="Maumus F."/>
            <person name="Michel G."/>
            <person name="Kersting A."/>
            <person name="Lauritano C."/>
            <person name="Lohaus R."/>
            <person name="Toepel M."/>
            <person name="Tonon T."/>
            <person name="Vanneste K."/>
            <person name="Amirebrahimi M."/>
            <person name="Brakel J."/>
            <person name="Bostroem C."/>
            <person name="Chovatia M."/>
            <person name="Grimwood J."/>
            <person name="Jenkins J.W."/>
            <person name="Jueterbock A."/>
            <person name="Mraz A."/>
            <person name="Stam W.T."/>
            <person name="Tice H."/>
            <person name="Bornberg-Bauer E."/>
            <person name="Green P.J."/>
            <person name="Pearson G.A."/>
            <person name="Procaccini G."/>
            <person name="Duarte C.M."/>
            <person name="Schmutz J."/>
            <person name="Reusch T.B.H."/>
            <person name="Van de Peer Y."/>
        </authorList>
    </citation>
    <scope>NUCLEOTIDE SEQUENCE [LARGE SCALE GENOMIC DNA]</scope>
    <source>
        <strain evidence="7">cv. Finnish</strain>
    </source>
</reference>
<keyword evidence="7" id="KW-1185">Reference proteome</keyword>
<dbReference type="PROSITE" id="PS50016">
    <property type="entry name" value="ZF_PHD_2"/>
    <property type="match status" value="1"/>
</dbReference>
<keyword evidence="2 4" id="KW-0863">Zinc-finger</keyword>
<keyword evidence="1" id="KW-0479">Metal-binding</keyword>
<dbReference type="InterPro" id="IPR011011">
    <property type="entry name" value="Znf_FYVE_PHD"/>
</dbReference>
<proteinExistence type="predicted"/>
<evidence type="ECO:0000259" key="5">
    <source>
        <dbReference type="PROSITE" id="PS50016"/>
    </source>
</evidence>
<dbReference type="InterPro" id="IPR001965">
    <property type="entry name" value="Znf_PHD"/>
</dbReference>
<accession>A0A0K9PHY2</accession>
<evidence type="ECO:0000256" key="4">
    <source>
        <dbReference type="PROSITE-ProRule" id="PRU00146"/>
    </source>
</evidence>
<dbReference type="AlphaFoldDB" id="A0A0K9PHY2"/>
<sequence length="645" mass="74125">MVKKFRNRRDHAATQNFSSFPSEEVSAKFTGPFRTNINEFITQFAPIVSDPRIGINLVSKPGFLKCKIPFNVSLRNEEHVDINMYIFEKSPANSNSPLCRDCQVVGWSKHPVCKKRYHFIIPNHQPTIPKKRSRKETRVEEDTKHLLHGLIHSNGYGHLVRINGIQGGSKNLSGSEIVSFWDRLCKLLRVRQISVMDVSKKYGVAYRSLHAITKGFPWYGLWGYDFGKGGFNVTKDEYRKAIDIISGKPMSYFFSLFSRCSSSERSRLLNVISFYRDFSDKKLSTVRDLFCVVLDLIHKAKIRDSREEEEDEEEESPLSSNNFTEKDKRTVEATILKIFMLVDECRSIKYQDLKKALYRTASPDIIDYCLKRLKQTVFGDGSVVASLYNDDTHSIEFRRCRDQSEFKLIDKRPSLKNLIRDLKFLFDSILDPNTMDERIDTVDYATRILDCKVFIKDYGNQRTHYINVEEDAEKLRICCNLEHSCKTKNLYLKPQPPSELLVLHNTATIRDLKLAALNAFQNVYIALKGLRIESLVDHEYINDSVHVRLFLGNNATVTVTGKCPVNYGGLSKFIMEGGKMNWIVDCFCGVKDDDGEKMIACDSCNVWKHTRCLSLDDDQIFDSSIKFVCPTCDSTNNTRSILTSV</sequence>
<dbReference type="InterPro" id="IPR019787">
    <property type="entry name" value="Znf_PHD-finger"/>
</dbReference>
<dbReference type="PANTHER" id="PTHR46201">
    <property type="entry name" value="PHD FINGER PROTEIN MALE MEIOCYTE DEATH 1-RELATED"/>
    <property type="match status" value="1"/>
</dbReference>
<evidence type="ECO:0000313" key="7">
    <source>
        <dbReference type="Proteomes" id="UP000036987"/>
    </source>
</evidence>
<gene>
    <name evidence="6" type="ORF">ZOSMA_257G00060</name>
</gene>
<protein>
    <recommendedName>
        <fullName evidence="5">PHD-type domain-containing protein</fullName>
    </recommendedName>
</protein>
<dbReference type="Gene3D" id="3.30.40.10">
    <property type="entry name" value="Zinc/RING finger domain, C3HC4 (zinc finger)"/>
    <property type="match status" value="1"/>
</dbReference>
<evidence type="ECO:0000313" key="6">
    <source>
        <dbReference type="EMBL" id="KMZ67840.1"/>
    </source>
</evidence>
<dbReference type="InterPro" id="IPR013083">
    <property type="entry name" value="Znf_RING/FYVE/PHD"/>
</dbReference>
<evidence type="ECO:0000256" key="2">
    <source>
        <dbReference type="ARBA" id="ARBA00022771"/>
    </source>
</evidence>
<dbReference type="SMART" id="SM00249">
    <property type="entry name" value="PHD"/>
    <property type="match status" value="1"/>
</dbReference>
<keyword evidence="3" id="KW-0862">Zinc</keyword>
<dbReference type="PANTHER" id="PTHR46201:SF3">
    <property type="entry name" value="OS01G0877500 PROTEIN"/>
    <property type="match status" value="1"/>
</dbReference>
<dbReference type="STRING" id="29655.A0A0K9PHY2"/>
<dbReference type="OrthoDB" id="436852at2759"/>
<dbReference type="SUPFAM" id="SSF57903">
    <property type="entry name" value="FYVE/PHD zinc finger"/>
    <property type="match status" value="1"/>
</dbReference>
<comment type="caution">
    <text evidence="6">The sequence shown here is derived from an EMBL/GenBank/DDBJ whole genome shotgun (WGS) entry which is preliminary data.</text>
</comment>
<dbReference type="InterPro" id="IPR057765">
    <property type="entry name" value="MS1-like_ubiquitin"/>
</dbReference>
<feature type="domain" description="PHD-type" evidence="5">
    <location>
        <begin position="583"/>
        <end position="635"/>
    </location>
</feature>